<dbReference type="EMBL" id="SMLD01000001">
    <property type="protein sequence ID" value="TDE60425.1"/>
    <property type="molecule type" value="Genomic_DNA"/>
</dbReference>
<keyword evidence="2" id="KW-1185">Reference proteome</keyword>
<organism evidence="1 2">
    <name type="scientific">Nonomuraea mesophila</name>
    <dbReference type="NCBI Taxonomy" id="2530382"/>
    <lineage>
        <taxon>Bacteria</taxon>
        <taxon>Bacillati</taxon>
        <taxon>Actinomycetota</taxon>
        <taxon>Actinomycetes</taxon>
        <taxon>Streptosporangiales</taxon>
        <taxon>Streptosporangiaceae</taxon>
        <taxon>Nonomuraea</taxon>
    </lineage>
</organism>
<gene>
    <name evidence="1" type="ORF">E1295_00890</name>
</gene>
<evidence type="ECO:0000313" key="2">
    <source>
        <dbReference type="Proteomes" id="UP000295136"/>
    </source>
</evidence>
<reference evidence="1 2" key="1">
    <citation type="submission" date="2019-03" db="EMBL/GenBank/DDBJ databases">
        <title>Draft genome sequences of novel Actinobacteria.</title>
        <authorList>
            <person name="Sahin N."/>
            <person name="Ay H."/>
            <person name="Saygin H."/>
        </authorList>
    </citation>
    <scope>NUCLEOTIDE SEQUENCE [LARGE SCALE GENOMIC DNA]</scope>
    <source>
        <strain evidence="1 2">6K102</strain>
    </source>
</reference>
<dbReference type="AlphaFoldDB" id="A0A4V2ZBW4"/>
<evidence type="ECO:0000313" key="1">
    <source>
        <dbReference type="EMBL" id="TDE60425.1"/>
    </source>
</evidence>
<sequence length="98" mass="10901">MFTAPSRAQVEAQLDGILNGSVTRDQADRWAAQWVRAEGPAVDDDLVWWALQLLHGIDLRHGPDDDHLHTDEQVAEWLEEFRIRSRSNASGAGASAPE</sequence>
<accession>A0A4V2ZBW4</accession>
<proteinExistence type="predicted"/>
<comment type="caution">
    <text evidence="1">The sequence shown here is derived from an EMBL/GenBank/DDBJ whole genome shotgun (WGS) entry which is preliminary data.</text>
</comment>
<dbReference type="Proteomes" id="UP000295136">
    <property type="component" value="Unassembled WGS sequence"/>
</dbReference>
<protein>
    <submittedName>
        <fullName evidence="1">Uncharacterized protein</fullName>
    </submittedName>
</protein>
<name>A0A4V2ZBW4_9ACTN</name>